<dbReference type="RefSeq" id="WP_072966629.1">
    <property type="nucleotide sequence ID" value="NZ_FQUR01000006.1"/>
</dbReference>
<proteinExistence type="predicted"/>
<dbReference type="InterPro" id="IPR041633">
    <property type="entry name" value="Polbeta"/>
</dbReference>
<keyword evidence="2" id="KW-0808">Transferase</keyword>
<dbReference type="Gene3D" id="3.30.460.10">
    <property type="entry name" value="Beta Polymerase, domain 2"/>
    <property type="match status" value="1"/>
</dbReference>
<reference evidence="3" key="1">
    <citation type="submission" date="2016-11" db="EMBL/GenBank/DDBJ databases">
        <authorList>
            <person name="Varghese N."/>
            <person name="Submissions S."/>
        </authorList>
    </citation>
    <scope>NUCLEOTIDE SEQUENCE [LARGE SCALE GENOMIC DNA]</scope>
    <source>
        <strain evidence="3">DSM 18761</strain>
    </source>
</reference>
<dbReference type="PANTHER" id="PTHR33933:SF1">
    <property type="entry name" value="PROTEIN ADENYLYLTRANSFERASE MNTA-RELATED"/>
    <property type="match status" value="1"/>
</dbReference>
<name>A0A1M4SKC0_9THEO</name>
<organism evidence="2 3">
    <name type="scientific">Thermoanaerobacter uzonensis DSM 18761</name>
    <dbReference type="NCBI Taxonomy" id="1123369"/>
    <lineage>
        <taxon>Bacteria</taxon>
        <taxon>Bacillati</taxon>
        <taxon>Bacillota</taxon>
        <taxon>Clostridia</taxon>
        <taxon>Thermoanaerobacterales</taxon>
        <taxon>Thermoanaerobacteraceae</taxon>
        <taxon>Thermoanaerobacter</taxon>
    </lineage>
</organism>
<keyword evidence="3" id="KW-1185">Reference proteome</keyword>
<dbReference type="SUPFAM" id="SSF81301">
    <property type="entry name" value="Nucleotidyltransferase"/>
    <property type="match status" value="1"/>
</dbReference>
<dbReference type="GO" id="GO:0016740">
    <property type="term" value="F:transferase activity"/>
    <property type="evidence" value="ECO:0007669"/>
    <property type="project" value="UniProtKB-KW"/>
</dbReference>
<gene>
    <name evidence="2" type="ORF">SAMN02745195_00178</name>
</gene>
<accession>A0A1M4SKC0</accession>
<feature type="domain" description="Polymerase beta nucleotidyltransferase" evidence="1">
    <location>
        <begin position="11"/>
        <end position="97"/>
    </location>
</feature>
<dbReference type="EMBL" id="FQUR01000006">
    <property type="protein sequence ID" value="SHE32646.1"/>
    <property type="molecule type" value="Genomic_DNA"/>
</dbReference>
<dbReference type="CDD" id="cd05403">
    <property type="entry name" value="NT_KNTase_like"/>
    <property type="match status" value="1"/>
</dbReference>
<dbReference type="AlphaFoldDB" id="A0A1M4SKC0"/>
<dbReference type="InterPro" id="IPR043519">
    <property type="entry name" value="NT_sf"/>
</dbReference>
<dbReference type="InterPro" id="IPR052548">
    <property type="entry name" value="Type_VII_TA_antitoxin"/>
</dbReference>
<sequence length="102" mass="11822">MGPYEKEIQSIKNQIIQKYKPEDIYLFGSCARGIITKRSDIDICVIIATDNKRKLIQQMLIELDYTVDIDIIVYTPEEWKKYKNDPSTFAYLIKSKGVSLLG</sequence>
<evidence type="ECO:0000313" key="2">
    <source>
        <dbReference type="EMBL" id="SHE32646.1"/>
    </source>
</evidence>
<protein>
    <submittedName>
        <fullName evidence="2">Nucleotidyltransferase domain-containing protein</fullName>
    </submittedName>
</protein>
<dbReference type="Proteomes" id="UP000184127">
    <property type="component" value="Unassembled WGS sequence"/>
</dbReference>
<evidence type="ECO:0000313" key="3">
    <source>
        <dbReference type="Proteomes" id="UP000184127"/>
    </source>
</evidence>
<dbReference type="Pfam" id="PF18765">
    <property type="entry name" value="Polbeta"/>
    <property type="match status" value="1"/>
</dbReference>
<evidence type="ECO:0000259" key="1">
    <source>
        <dbReference type="Pfam" id="PF18765"/>
    </source>
</evidence>
<dbReference type="PANTHER" id="PTHR33933">
    <property type="entry name" value="NUCLEOTIDYLTRANSFERASE"/>
    <property type="match status" value="1"/>
</dbReference>